<protein>
    <recommendedName>
        <fullName evidence="2">Ribosomal silencing factor RsfS</fullName>
    </recommendedName>
</protein>
<dbReference type="PANTHER" id="PTHR21043:SF0">
    <property type="entry name" value="MITOCHONDRIAL ASSEMBLY OF RIBOSOMAL LARGE SUBUNIT PROTEIN 1"/>
    <property type="match status" value="1"/>
</dbReference>
<comment type="function">
    <text evidence="2">Functions as a ribosomal silencing factor. Interacts with ribosomal protein uL14 (rplN), blocking formation of intersubunit bridge B8. Prevents association of the 30S and 50S ribosomal subunits and the formation of functional ribosomes, thus repressing translation.</text>
</comment>
<dbReference type="EMBL" id="JAPNOA010000016">
    <property type="protein sequence ID" value="MCY0964247.1"/>
    <property type="molecule type" value="Genomic_DNA"/>
</dbReference>
<dbReference type="NCBIfam" id="TIGR00090">
    <property type="entry name" value="rsfS_iojap_ybeB"/>
    <property type="match status" value="1"/>
</dbReference>
<dbReference type="PANTHER" id="PTHR21043">
    <property type="entry name" value="IOJAP SUPERFAMILY ORTHOLOG"/>
    <property type="match status" value="1"/>
</dbReference>
<comment type="similarity">
    <text evidence="1 2">Belongs to the Iojap/RsfS family.</text>
</comment>
<keyword evidence="2" id="KW-0810">Translation regulation</keyword>
<proteinExistence type="inferred from homology"/>
<organism evidence="3 4">
    <name type="scientific">Parathalassolituus penaei</name>
    <dbReference type="NCBI Taxonomy" id="2997323"/>
    <lineage>
        <taxon>Bacteria</taxon>
        <taxon>Pseudomonadati</taxon>
        <taxon>Pseudomonadota</taxon>
        <taxon>Gammaproteobacteria</taxon>
        <taxon>Oceanospirillales</taxon>
        <taxon>Oceanospirillaceae</taxon>
        <taxon>Parathalassolituus</taxon>
    </lineage>
</organism>
<comment type="caution">
    <text evidence="3">The sequence shown here is derived from an EMBL/GenBank/DDBJ whole genome shotgun (WGS) entry which is preliminary data.</text>
</comment>
<evidence type="ECO:0000313" key="4">
    <source>
        <dbReference type="Proteomes" id="UP001150830"/>
    </source>
</evidence>
<sequence length="116" mass="12647">MQTEEIKALVVEALDDMKARDITVLDVRGRTSVTDWMVIATGTSNRHVSAVAANVEEKAKAAGLRAAGTEGRAAADWVLIDLFDVVVHVMTDQARHFYDLERLWGEAPLQNGNAGQ</sequence>
<dbReference type="InterPro" id="IPR004394">
    <property type="entry name" value="Iojap/RsfS/C7orf30"/>
</dbReference>
<evidence type="ECO:0000256" key="1">
    <source>
        <dbReference type="ARBA" id="ARBA00010574"/>
    </source>
</evidence>
<dbReference type="GO" id="GO:0043023">
    <property type="term" value="F:ribosomal large subunit binding"/>
    <property type="evidence" value="ECO:0007669"/>
    <property type="project" value="TreeGrafter"/>
</dbReference>
<evidence type="ECO:0000256" key="2">
    <source>
        <dbReference type="HAMAP-Rule" id="MF_01477"/>
    </source>
</evidence>
<dbReference type="RefSeq" id="WP_283172465.1">
    <property type="nucleotide sequence ID" value="NZ_JAPNOA010000016.1"/>
</dbReference>
<dbReference type="InterPro" id="IPR043519">
    <property type="entry name" value="NT_sf"/>
</dbReference>
<dbReference type="Gene3D" id="3.30.460.10">
    <property type="entry name" value="Beta Polymerase, domain 2"/>
    <property type="match status" value="1"/>
</dbReference>
<dbReference type="GO" id="GO:0090071">
    <property type="term" value="P:negative regulation of ribosome biogenesis"/>
    <property type="evidence" value="ECO:0007669"/>
    <property type="project" value="UniProtKB-UniRule"/>
</dbReference>
<dbReference type="Proteomes" id="UP001150830">
    <property type="component" value="Unassembled WGS sequence"/>
</dbReference>
<reference evidence="3" key="1">
    <citation type="submission" date="2022-11" db="EMBL/GenBank/DDBJ databases">
        <title>Parathalassolutuus dongxingensis gen. nov., sp. nov., a novel member of family Oceanospirillaceae isolated from a coastal shrimp pond in Guangxi, China.</title>
        <authorList>
            <person name="Chen H."/>
        </authorList>
    </citation>
    <scope>NUCLEOTIDE SEQUENCE</scope>
    <source>
        <strain evidence="3">G-43</strain>
    </source>
</reference>
<dbReference type="SUPFAM" id="SSF81301">
    <property type="entry name" value="Nucleotidyltransferase"/>
    <property type="match status" value="1"/>
</dbReference>
<comment type="subcellular location">
    <subcellularLocation>
        <location evidence="2">Cytoplasm</location>
    </subcellularLocation>
</comment>
<name>A0A9X3EAX0_9GAMM</name>
<dbReference type="HAMAP" id="MF_01477">
    <property type="entry name" value="Iojap_RsfS"/>
    <property type="match status" value="1"/>
</dbReference>
<keyword evidence="4" id="KW-1185">Reference proteome</keyword>
<keyword evidence="2" id="KW-0678">Repressor</keyword>
<evidence type="ECO:0000313" key="3">
    <source>
        <dbReference type="EMBL" id="MCY0964247.1"/>
    </source>
</evidence>
<comment type="subunit">
    <text evidence="2">Interacts with ribosomal protein uL14 (rplN).</text>
</comment>
<dbReference type="GO" id="GO:0042256">
    <property type="term" value="P:cytosolic ribosome assembly"/>
    <property type="evidence" value="ECO:0007669"/>
    <property type="project" value="UniProtKB-UniRule"/>
</dbReference>
<keyword evidence="2" id="KW-0963">Cytoplasm</keyword>
<dbReference type="GO" id="GO:0017148">
    <property type="term" value="P:negative regulation of translation"/>
    <property type="evidence" value="ECO:0007669"/>
    <property type="project" value="UniProtKB-UniRule"/>
</dbReference>
<gene>
    <name evidence="2 3" type="primary">rsfS</name>
    <name evidence="3" type="ORF">OUO13_03540</name>
</gene>
<dbReference type="Pfam" id="PF02410">
    <property type="entry name" value="RsfS"/>
    <property type="match status" value="1"/>
</dbReference>
<accession>A0A9X3EAX0</accession>
<dbReference type="AlphaFoldDB" id="A0A9X3EAX0"/>
<dbReference type="GO" id="GO:0005737">
    <property type="term" value="C:cytoplasm"/>
    <property type="evidence" value="ECO:0007669"/>
    <property type="project" value="UniProtKB-SubCell"/>
</dbReference>